<dbReference type="EMBL" id="RCMI01000328">
    <property type="protein sequence ID" value="KAG2917051.1"/>
    <property type="molecule type" value="Genomic_DNA"/>
</dbReference>
<name>A0A8T1CAJ7_9STRA</name>
<organism evidence="2 3">
    <name type="scientific">Phytophthora cactorum</name>
    <dbReference type="NCBI Taxonomy" id="29920"/>
    <lineage>
        <taxon>Eukaryota</taxon>
        <taxon>Sar</taxon>
        <taxon>Stramenopiles</taxon>
        <taxon>Oomycota</taxon>
        <taxon>Peronosporomycetes</taxon>
        <taxon>Peronosporales</taxon>
        <taxon>Peronosporaceae</taxon>
        <taxon>Phytophthora</taxon>
    </lineage>
</organism>
<protein>
    <submittedName>
        <fullName evidence="2">Uncharacterized protein</fullName>
    </submittedName>
</protein>
<reference evidence="2" key="1">
    <citation type="submission" date="2018-10" db="EMBL/GenBank/DDBJ databases">
        <title>Effector identification in a new, highly contiguous assembly of the strawberry crown rot pathogen Phytophthora cactorum.</title>
        <authorList>
            <person name="Armitage A.D."/>
            <person name="Nellist C.F."/>
            <person name="Bates H."/>
            <person name="Vickerstaff R.J."/>
            <person name="Harrison R.J."/>
        </authorList>
    </citation>
    <scope>NUCLEOTIDE SEQUENCE</scope>
    <source>
        <strain evidence="2">4032</strain>
    </source>
</reference>
<dbReference type="AlphaFoldDB" id="A0A8T1CAJ7"/>
<evidence type="ECO:0000313" key="2">
    <source>
        <dbReference type="EMBL" id="KAG2917051.1"/>
    </source>
</evidence>
<dbReference type="Proteomes" id="UP000774804">
    <property type="component" value="Unassembled WGS sequence"/>
</dbReference>
<evidence type="ECO:0000313" key="3">
    <source>
        <dbReference type="Proteomes" id="UP000774804"/>
    </source>
</evidence>
<accession>A0A8T1CAJ7</accession>
<proteinExistence type="predicted"/>
<gene>
    <name evidence="2" type="ORF">PC115_g10836</name>
</gene>
<evidence type="ECO:0000256" key="1">
    <source>
        <dbReference type="SAM" id="MobiDB-lite"/>
    </source>
</evidence>
<dbReference type="VEuPathDB" id="FungiDB:PC110_g9673"/>
<comment type="caution">
    <text evidence="2">The sequence shown here is derived from an EMBL/GenBank/DDBJ whole genome shotgun (WGS) entry which is preliminary data.</text>
</comment>
<feature type="region of interest" description="Disordered" evidence="1">
    <location>
        <begin position="14"/>
        <end position="45"/>
    </location>
</feature>
<sequence length="66" mass="6797">MADGNKRRRELAAFGEIWGHQNGSEADGTMVEPPATSSPDPVLPEGIEKVTGLVANTDMDGSGDGG</sequence>